<proteinExistence type="predicted"/>
<gene>
    <name evidence="1" type="primary">pI1-34TF_00083</name>
</gene>
<keyword evidence="1" id="KW-0614">Plasmid</keyword>
<dbReference type="AlphaFoldDB" id="A0A144A3M8"/>
<dbReference type="EMBL" id="FJVF01000004">
    <property type="protein sequence ID" value="CZU15726.1"/>
    <property type="molecule type" value="Genomic_DNA"/>
</dbReference>
<evidence type="ECO:0000313" key="1">
    <source>
        <dbReference type="EMBL" id="CZU15726.1"/>
    </source>
</evidence>
<accession>A0A144A3M8</accession>
<geneLocation type="plasmid" evidence="1">
    <name>pI1-34TF</name>
</geneLocation>
<reference evidence="1" key="2">
    <citation type="submission" date="2016-04" db="EMBL/GenBank/DDBJ databases">
        <title>Characterisation of E. coli isolates and blaCTX-M harbouring plasmids isolated from dairy cattle in the UK.</title>
        <authorList>
            <person name="Boinett C.J."/>
            <person name="AbuOun M."/>
            <person name="Woodward M.J."/>
            <person name="Anjum M.F."/>
        </authorList>
    </citation>
    <scope>NUCLEOTIDE SEQUENCE</scope>
    <source>
        <strain evidence="1">I1-34</strain>
        <plasmid evidence="1">pI1-34TF</plasmid>
    </source>
</reference>
<organism evidence="1">
    <name type="scientific">Escherichia coli</name>
    <dbReference type="NCBI Taxonomy" id="562"/>
    <lineage>
        <taxon>Bacteria</taxon>
        <taxon>Pseudomonadati</taxon>
        <taxon>Pseudomonadota</taxon>
        <taxon>Gammaproteobacteria</taxon>
        <taxon>Enterobacterales</taxon>
        <taxon>Enterobacteriaceae</taxon>
        <taxon>Escherichia</taxon>
    </lineage>
</organism>
<protein>
    <submittedName>
        <fullName evidence="1">Uncharacterized protein</fullName>
    </submittedName>
</protein>
<reference evidence="1" key="1">
    <citation type="submission" date="2016-02" db="EMBL/GenBank/DDBJ databases">
        <authorList>
            <person name="Wen L."/>
            <person name="He K."/>
            <person name="Yang H."/>
        </authorList>
    </citation>
    <scope>NUCLEOTIDE SEQUENCE</scope>
    <source>
        <strain evidence="1">I1-34</strain>
        <plasmid evidence="1">pI1-34TF</plasmid>
    </source>
</reference>
<sequence length="150" mass="16043">MLGLVVRLPSRLGTQHVEIVFDRGQDLFFGPVFADANDAKPEPRQRRNDGRLATGEAVSSERALLGKLLAEGHTGDGLGIAIGAGLRITYQEVAGLAVAVARQEFRAAQLHELIDGSLHGGGASKLGELRHRVLPYCHGVPGTAEPRDYE</sequence>
<name>A0A144A3M8_ECOLX</name>